<feature type="transmembrane region" description="Helical" evidence="15">
    <location>
        <begin position="29"/>
        <end position="47"/>
    </location>
</feature>
<keyword evidence="11 15" id="KW-0472">Membrane</keyword>
<organism evidence="17 19">
    <name type="scientific">Prorocentrum cordatum</name>
    <dbReference type="NCBI Taxonomy" id="2364126"/>
    <lineage>
        <taxon>Eukaryota</taxon>
        <taxon>Sar</taxon>
        <taxon>Alveolata</taxon>
        <taxon>Dinophyceae</taxon>
        <taxon>Prorocentrales</taxon>
        <taxon>Prorocentraceae</taxon>
        <taxon>Prorocentrum</taxon>
    </lineage>
</organism>
<keyword evidence="4" id="KW-0109">Calcium transport</keyword>
<dbReference type="Gene3D" id="1.10.287.70">
    <property type="match status" value="1"/>
</dbReference>
<evidence type="ECO:0000256" key="13">
    <source>
        <dbReference type="ARBA" id="ARBA00023303"/>
    </source>
</evidence>
<dbReference type="InterPro" id="IPR002048">
    <property type="entry name" value="EF_hand_dom"/>
</dbReference>
<dbReference type="SUPFAM" id="SSF81324">
    <property type="entry name" value="Voltage-gated potassium channels"/>
    <property type="match status" value="1"/>
</dbReference>
<evidence type="ECO:0000256" key="14">
    <source>
        <dbReference type="SAM" id="Coils"/>
    </source>
</evidence>
<dbReference type="EMBL" id="CAUYUJ010020277">
    <property type="protein sequence ID" value="CAK0897057.1"/>
    <property type="molecule type" value="Genomic_DNA"/>
</dbReference>
<evidence type="ECO:0000259" key="16">
    <source>
        <dbReference type="PROSITE" id="PS50222"/>
    </source>
</evidence>
<evidence type="ECO:0000256" key="3">
    <source>
        <dbReference type="ARBA" id="ARBA00022553"/>
    </source>
</evidence>
<keyword evidence="7" id="KW-0106">Calcium</keyword>
<dbReference type="Gene3D" id="1.20.120.350">
    <property type="entry name" value="Voltage-gated potassium channels. Chain C"/>
    <property type="match status" value="1"/>
</dbReference>
<keyword evidence="6 15" id="KW-0812">Transmembrane</keyword>
<keyword evidence="5" id="KW-0107">Calcium channel</keyword>
<dbReference type="PANTHER" id="PTHR45628">
    <property type="entry name" value="VOLTAGE-DEPENDENT CALCIUM CHANNEL TYPE A SUBUNIT ALPHA-1"/>
    <property type="match status" value="1"/>
</dbReference>
<dbReference type="SUPFAM" id="SSF47473">
    <property type="entry name" value="EF-hand"/>
    <property type="match status" value="1"/>
</dbReference>
<evidence type="ECO:0000256" key="2">
    <source>
        <dbReference type="ARBA" id="ARBA00022448"/>
    </source>
</evidence>
<evidence type="ECO:0000256" key="12">
    <source>
        <dbReference type="ARBA" id="ARBA00023180"/>
    </source>
</evidence>
<evidence type="ECO:0000256" key="4">
    <source>
        <dbReference type="ARBA" id="ARBA00022568"/>
    </source>
</evidence>
<dbReference type="InterPro" id="IPR018247">
    <property type="entry name" value="EF_Hand_1_Ca_BS"/>
</dbReference>
<evidence type="ECO:0000256" key="5">
    <source>
        <dbReference type="ARBA" id="ARBA00022673"/>
    </source>
</evidence>
<sequence length="413" mass="46322">MEPLADGEAAKKIVGDSPKSDAWIHTTSAEIFFGAWIVLNAIVLAVETDHQDEGNENDWYWVLLDSLFNIVFGVEVILRMVAEKGKWPCLAWNLIDFALVVIGIVDSWILRLVDTGGNVGFLVVLRVFRLLRLARVLRVLRLMRSNKELLLLIGGIGAGLRAMVWGALLLVVVNFISGLVMTEVVGKDMIDGWFLLNTSEDAIAEEGSVAFYQENFTKLYISMFTLFEFTMEFQGDHCKATWPDGPWLTFFFIVYTFVTNLALLQVVGSVIVEAILAMSEMNHQEDQAEEKDKELKEAKETSDELFDTLKQSVSPSAGELKYTELDFSSDKVSKYLKMVGLVPAQAAQLLQILDKNKTGLLSKAEFSMGIARLKQDVSPKDIFKLETRLERVKQKVSAACAQQKEIIEMASRM</sequence>
<reference evidence="17" key="1">
    <citation type="submission" date="2023-10" db="EMBL/GenBank/DDBJ databases">
        <authorList>
            <person name="Chen Y."/>
            <person name="Shah S."/>
            <person name="Dougan E. K."/>
            <person name="Thang M."/>
            <person name="Chan C."/>
        </authorList>
    </citation>
    <scope>NUCLEOTIDE SEQUENCE [LARGE SCALE GENOMIC DNA]</scope>
</reference>
<keyword evidence="9 15" id="KW-1133">Transmembrane helix</keyword>
<keyword evidence="14" id="KW-0175">Coiled coil</keyword>
<feature type="domain" description="EF-hand" evidence="16">
    <location>
        <begin position="341"/>
        <end position="376"/>
    </location>
</feature>
<keyword evidence="2" id="KW-0813">Transport</keyword>
<evidence type="ECO:0000256" key="8">
    <source>
        <dbReference type="ARBA" id="ARBA00022882"/>
    </source>
</evidence>
<dbReference type="PROSITE" id="PS00018">
    <property type="entry name" value="EF_HAND_1"/>
    <property type="match status" value="1"/>
</dbReference>
<evidence type="ECO:0000313" key="18">
    <source>
        <dbReference type="EMBL" id="CAK0897057.1"/>
    </source>
</evidence>
<feature type="transmembrane region" description="Helical" evidence="15">
    <location>
        <begin position="149"/>
        <end position="176"/>
    </location>
</feature>
<dbReference type="InterPro" id="IPR027359">
    <property type="entry name" value="Volt_channel_dom_sf"/>
</dbReference>
<keyword evidence="3" id="KW-0597">Phosphoprotein</keyword>
<proteinExistence type="predicted"/>
<dbReference type="EMBL" id="CAUYUJ010010791">
    <property type="protein sequence ID" value="CAK0830271.1"/>
    <property type="molecule type" value="Genomic_DNA"/>
</dbReference>
<keyword evidence="19" id="KW-1185">Reference proteome</keyword>
<name>A0ABN9SFW2_9DINO</name>
<keyword evidence="8" id="KW-0851">Voltage-gated channel</keyword>
<evidence type="ECO:0000256" key="11">
    <source>
        <dbReference type="ARBA" id="ARBA00023136"/>
    </source>
</evidence>
<dbReference type="InterPro" id="IPR005821">
    <property type="entry name" value="Ion_trans_dom"/>
</dbReference>
<comment type="subcellular location">
    <subcellularLocation>
        <location evidence="1">Membrane</location>
        <topology evidence="1">Multi-pass membrane protein</topology>
    </subcellularLocation>
</comment>
<keyword evidence="10" id="KW-0406">Ion transport</keyword>
<evidence type="ECO:0000256" key="7">
    <source>
        <dbReference type="ARBA" id="ARBA00022837"/>
    </source>
</evidence>
<evidence type="ECO:0000313" key="19">
    <source>
        <dbReference type="Proteomes" id="UP001189429"/>
    </source>
</evidence>
<feature type="transmembrane region" description="Helical" evidence="15">
    <location>
        <begin position="250"/>
        <end position="276"/>
    </location>
</feature>
<evidence type="ECO:0000313" key="17">
    <source>
        <dbReference type="EMBL" id="CAK0830271.1"/>
    </source>
</evidence>
<dbReference type="PROSITE" id="PS50222">
    <property type="entry name" value="EF_HAND_2"/>
    <property type="match status" value="1"/>
</dbReference>
<evidence type="ECO:0000256" key="6">
    <source>
        <dbReference type="ARBA" id="ARBA00022692"/>
    </source>
</evidence>
<dbReference type="Pfam" id="PF00520">
    <property type="entry name" value="Ion_trans"/>
    <property type="match status" value="1"/>
</dbReference>
<feature type="coiled-coil region" evidence="14">
    <location>
        <begin position="278"/>
        <end position="308"/>
    </location>
</feature>
<feature type="transmembrane region" description="Helical" evidence="15">
    <location>
        <begin position="116"/>
        <end position="137"/>
    </location>
</feature>
<protein>
    <recommendedName>
        <fullName evidence="16">EF-hand domain-containing protein</fullName>
    </recommendedName>
</protein>
<dbReference type="InterPro" id="IPR011992">
    <property type="entry name" value="EF-hand-dom_pair"/>
</dbReference>
<keyword evidence="12" id="KW-0325">Glycoprotein</keyword>
<evidence type="ECO:0000256" key="1">
    <source>
        <dbReference type="ARBA" id="ARBA00004141"/>
    </source>
</evidence>
<accession>A0ABN9SFW2</accession>
<gene>
    <name evidence="17" type="ORF">PCOR1329_LOCUS28962</name>
    <name evidence="18" type="ORF">PCOR1329_LOCUS75345</name>
</gene>
<evidence type="ECO:0000256" key="9">
    <source>
        <dbReference type="ARBA" id="ARBA00022989"/>
    </source>
</evidence>
<comment type="caution">
    <text evidence="17">The sequence shown here is derived from an EMBL/GenBank/DDBJ whole genome shotgun (WGS) entry which is preliminary data.</text>
</comment>
<evidence type="ECO:0000256" key="10">
    <source>
        <dbReference type="ARBA" id="ARBA00023065"/>
    </source>
</evidence>
<feature type="transmembrane region" description="Helical" evidence="15">
    <location>
        <begin position="59"/>
        <end position="78"/>
    </location>
</feature>
<keyword evidence="13" id="KW-0407">Ion channel</keyword>
<dbReference type="InterPro" id="IPR050599">
    <property type="entry name" value="VDCC_alpha-1_subunit"/>
</dbReference>
<dbReference type="Proteomes" id="UP001189429">
    <property type="component" value="Unassembled WGS sequence"/>
</dbReference>
<evidence type="ECO:0000256" key="15">
    <source>
        <dbReference type="SAM" id="Phobius"/>
    </source>
</evidence>
<dbReference type="PANTHER" id="PTHR45628:SF7">
    <property type="entry name" value="VOLTAGE-DEPENDENT CALCIUM CHANNEL TYPE A SUBUNIT ALPHA-1"/>
    <property type="match status" value="1"/>
</dbReference>